<evidence type="ECO:0000313" key="4">
    <source>
        <dbReference type="EMBL" id="TCP28456.1"/>
    </source>
</evidence>
<keyword evidence="2" id="KW-0479">Metal-binding</keyword>
<comment type="cofactor">
    <cofactor evidence="2">
        <name>a divalent metal cation</name>
        <dbReference type="ChEBI" id="CHEBI:60240"/>
    </cofactor>
</comment>
<dbReference type="EC" id="3.1.4.-" evidence="2"/>
<evidence type="ECO:0000313" key="5">
    <source>
        <dbReference type="Proteomes" id="UP000294564"/>
    </source>
</evidence>
<dbReference type="GO" id="GO:0016787">
    <property type="term" value="F:hydrolase activity"/>
    <property type="evidence" value="ECO:0007669"/>
    <property type="project" value="UniProtKB-UniRule"/>
</dbReference>
<comment type="similarity">
    <text evidence="1 2">Belongs to the metallophosphoesterase superfamily. YfcE family.</text>
</comment>
<name>A0A4V2SMS6_9FLAO</name>
<dbReference type="InterPro" id="IPR029052">
    <property type="entry name" value="Metallo-depent_PP-like"/>
</dbReference>
<evidence type="ECO:0000256" key="1">
    <source>
        <dbReference type="ARBA" id="ARBA00008950"/>
    </source>
</evidence>
<dbReference type="EMBL" id="SLXM01000001">
    <property type="protein sequence ID" value="TCP28456.1"/>
    <property type="molecule type" value="Genomic_DNA"/>
</dbReference>
<comment type="caution">
    <text evidence="4">The sequence shown here is derived from an EMBL/GenBank/DDBJ whole genome shotgun (WGS) entry which is preliminary data.</text>
</comment>
<accession>A0A4V2SMS6</accession>
<evidence type="ECO:0000259" key="3">
    <source>
        <dbReference type="Pfam" id="PF12850"/>
    </source>
</evidence>
<proteinExistence type="inferred from homology"/>
<dbReference type="InterPro" id="IPR000979">
    <property type="entry name" value="Phosphodiesterase_MJ0936/Vps29"/>
</dbReference>
<keyword evidence="5" id="KW-1185">Reference proteome</keyword>
<sequence>MYFRFVKKILLLSDTHSYIDDQILKFVKQADEVWHAGDIGDLKVTDTIKALKPLRGVYGNIDDAEARSEFPLDNKFEVENVPVWITHIGGYPGKYNQRVREEIKKNPPQIFICGHSHILKVQFDNSLNLLHINPGAAGKHGFHKIRTMVRFELDNGEIKNMEVIELAKRSTL</sequence>
<dbReference type="AlphaFoldDB" id="A0A4V2SMS6"/>
<organism evidence="4 5">
    <name type="scientific">Tenacibaculum skagerrakense</name>
    <dbReference type="NCBI Taxonomy" id="186571"/>
    <lineage>
        <taxon>Bacteria</taxon>
        <taxon>Pseudomonadati</taxon>
        <taxon>Bacteroidota</taxon>
        <taxon>Flavobacteriia</taxon>
        <taxon>Flavobacteriales</taxon>
        <taxon>Flavobacteriaceae</taxon>
        <taxon>Tenacibaculum</taxon>
    </lineage>
</organism>
<dbReference type="Proteomes" id="UP000294564">
    <property type="component" value="Unassembled WGS sequence"/>
</dbReference>
<dbReference type="GO" id="GO:0046872">
    <property type="term" value="F:metal ion binding"/>
    <property type="evidence" value="ECO:0007669"/>
    <property type="project" value="UniProtKB-KW"/>
</dbReference>
<dbReference type="Gene3D" id="3.60.21.10">
    <property type="match status" value="1"/>
</dbReference>
<dbReference type="InterPro" id="IPR024654">
    <property type="entry name" value="Calcineurin-like_PHP_lpxH"/>
</dbReference>
<reference evidence="4 5" key="1">
    <citation type="submission" date="2019-03" db="EMBL/GenBank/DDBJ databases">
        <title>Genomic Encyclopedia of Type Strains, Phase IV (KMG-IV): sequencing the most valuable type-strain genomes for metagenomic binning, comparative biology and taxonomic classification.</title>
        <authorList>
            <person name="Goeker M."/>
        </authorList>
    </citation>
    <scope>NUCLEOTIDE SEQUENCE [LARGE SCALE GENOMIC DNA]</scope>
    <source>
        <strain evidence="4 5">DSM 14836</strain>
    </source>
</reference>
<protein>
    <recommendedName>
        <fullName evidence="2">Phosphoesterase</fullName>
        <ecNumber evidence="2">3.1.4.-</ecNumber>
    </recommendedName>
</protein>
<evidence type="ECO:0000256" key="2">
    <source>
        <dbReference type="RuleBase" id="RU362039"/>
    </source>
</evidence>
<dbReference type="NCBIfam" id="TIGR00040">
    <property type="entry name" value="yfcE"/>
    <property type="match status" value="1"/>
</dbReference>
<dbReference type="Pfam" id="PF12850">
    <property type="entry name" value="Metallophos_2"/>
    <property type="match status" value="1"/>
</dbReference>
<gene>
    <name evidence="4" type="ORF">EV195_101634</name>
</gene>
<feature type="domain" description="Calcineurin-like phosphoesterase" evidence="3">
    <location>
        <begin position="8"/>
        <end position="155"/>
    </location>
</feature>
<dbReference type="SUPFAM" id="SSF56300">
    <property type="entry name" value="Metallo-dependent phosphatases"/>
    <property type="match status" value="1"/>
</dbReference>